<comment type="caution">
    <text evidence="1">The sequence shown here is derived from an EMBL/GenBank/DDBJ whole genome shotgun (WGS) entry which is preliminary data.</text>
</comment>
<gene>
    <name evidence="1" type="ORF">GALL_547710</name>
</gene>
<dbReference type="AlphaFoldDB" id="A0A1J5NZL4"/>
<protein>
    <submittedName>
        <fullName evidence="1">Uncharacterized protein</fullName>
    </submittedName>
</protein>
<name>A0A1J5NZL4_9ZZZZ</name>
<accession>A0A1J5NZL4</accession>
<organism evidence="1">
    <name type="scientific">mine drainage metagenome</name>
    <dbReference type="NCBI Taxonomy" id="410659"/>
    <lineage>
        <taxon>unclassified sequences</taxon>
        <taxon>metagenomes</taxon>
        <taxon>ecological metagenomes</taxon>
    </lineage>
</organism>
<dbReference type="EMBL" id="MLJW01008788">
    <property type="protein sequence ID" value="OIQ63688.1"/>
    <property type="molecule type" value="Genomic_DNA"/>
</dbReference>
<reference evidence="1" key="1">
    <citation type="submission" date="2016-10" db="EMBL/GenBank/DDBJ databases">
        <title>Sequence of Gallionella enrichment culture.</title>
        <authorList>
            <person name="Poehlein A."/>
            <person name="Muehling M."/>
            <person name="Daniel R."/>
        </authorList>
    </citation>
    <scope>NUCLEOTIDE SEQUENCE</scope>
</reference>
<proteinExistence type="predicted"/>
<evidence type="ECO:0000313" key="1">
    <source>
        <dbReference type="EMBL" id="OIQ63688.1"/>
    </source>
</evidence>
<sequence>MRPTGGHDRGLRPMPRVRPMPRAFVQHVIILLRAADACRLHPHARREIRRTQAHRVQPRAARRDLFDMRDASRRFDNYLKTDRLLAPLGPFHCRHQRIDGVNVRRAAYLGDHDLIQPVAGLFQQIHHVAIPVGRVEAIDPHAQILLAPIDLMRRGNDVRARRRLVVRRDGVLQIKVDHIRSARRHLLEQRGARAGPEQLATVGAGWGGRLKTEGHAGSPGNVIAHSVRHSV</sequence>